<proteinExistence type="predicted"/>
<evidence type="ECO:0000313" key="1">
    <source>
        <dbReference type="EMBL" id="TDF96865.1"/>
    </source>
</evidence>
<accession>A0A4R5KPG7</accession>
<organism evidence="1 2">
    <name type="scientific">Arthrobacter terricola</name>
    <dbReference type="NCBI Taxonomy" id="2547396"/>
    <lineage>
        <taxon>Bacteria</taxon>
        <taxon>Bacillati</taxon>
        <taxon>Actinomycetota</taxon>
        <taxon>Actinomycetes</taxon>
        <taxon>Micrococcales</taxon>
        <taxon>Micrococcaceae</taxon>
        <taxon>Arthrobacter</taxon>
    </lineage>
</organism>
<keyword evidence="2" id="KW-1185">Reference proteome</keyword>
<dbReference type="RefSeq" id="WP_133203914.1">
    <property type="nucleotide sequence ID" value="NZ_SMRU01000009.1"/>
</dbReference>
<name>A0A4R5KPG7_9MICC</name>
<evidence type="ECO:0000313" key="2">
    <source>
        <dbReference type="Proteomes" id="UP000295511"/>
    </source>
</evidence>
<sequence>MTVIVPYVEPFLESETETWARANGALICLLLQSDSSHYWTLLSMMWMASAGTSRDPGLSEHVGKPLTVVEQDVVPARGVVEAMEACPEPWCASPYQLGTGVWLDEGLGCTKFSAKLIADHPDLMEVVGWIDDDGMPARDWHRLDVRIARTLRDLGYAPHRHRRSTHLHDYSKRP</sequence>
<protein>
    <submittedName>
        <fullName evidence="1">Uncharacterized protein</fullName>
    </submittedName>
</protein>
<dbReference type="Proteomes" id="UP000295511">
    <property type="component" value="Unassembled WGS sequence"/>
</dbReference>
<comment type="caution">
    <text evidence="1">The sequence shown here is derived from an EMBL/GenBank/DDBJ whole genome shotgun (WGS) entry which is preliminary data.</text>
</comment>
<gene>
    <name evidence="1" type="ORF">E1809_09075</name>
</gene>
<reference evidence="1 2" key="1">
    <citation type="submission" date="2019-03" db="EMBL/GenBank/DDBJ databases">
        <title>Whole genome sequence of Arthrobacter sp JH1-1.</title>
        <authorList>
            <person name="Trinh H.N."/>
        </authorList>
    </citation>
    <scope>NUCLEOTIDE SEQUENCE [LARGE SCALE GENOMIC DNA]</scope>
    <source>
        <strain evidence="1 2">JH1-1</strain>
    </source>
</reference>
<dbReference type="EMBL" id="SMRU01000009">
    <property type="protein sequence ID" value="TDF96865.1"/>
    <property type="molecule type" value="Genomic_DNA"/>
</dbReference>
<dbReference type="AlphaFoldDB" id="A0A4R5KPG7"/>